<dbReference type="Proteomes" id="UP001441944">
    <property type="component" value="Unassembled WGS sequence"/>
</dbReference>
<dbReference type="InterPro" id="IPR054612">
    <property type="entry name" value="Phage_capsid-like_C"/>
</dbReference>
<sequence length="426" mass="46567">MSKIKELRERAKTIETEARSILDSVTDKTPKAEAEAAHQKFDTMMDERDSVVAQADREERAYKAAQQEERRRETREREEREAQRPGQEERQHNPAQAVGDEYREAFRQYLANGADMSELDREAREALRAGAQEIRAQNTGTGAQGGFLVPTTLANTINIAAAAHGPMMDGTIATEINLANGAPFDMPMVDDTEAEMDPHAEGEEGVDDDSGDIVIGKTQLLAHVMKTPWIKWSFELAQDSSFGFEALLGQLIGERIGRTGNRWLTVGSGVNEPLGFVTGAPVGHAAGSAAALTFDDIIDLEHSIDPAYRTGPKVRFQMHDQTVKALRKIKDANGRYLWSDGDVTKGVTPSLNGKPVSFNQAMAKIGASAKPISFGDFSQYYVRKVGNPLIGVAREKFFPNLGIMGVHRIDGAPGQTKAIKTLQMAA</sequence>
<dbReference type="InterPro" id="IPR024455">
    <property type="entry name" value="Phage_capsid"/>
</dbReference>
<name>A0ABQ0AS65_9RHOB</name>
<dbReference type="SUPFAM" id="SSF56563">
    <property type="entry name" value="Major capsid protein gp5"/>
    <property type="match status" value="1"/>
</dbReference>
<organism evidence="4 5">
    <name type="scientific">Pseudophaeobacter arcticus</name>
    <dbReference type="NCBI Taxonomy" id="385492"/>
    <lineage>
        <taxon>Bacteria</taxon>
        <taxon>Pseudomonadati</taxon>
        <taxon>Pseudomonadota</taxon>
        <taxon>Alphaproteobacteria</taxon>
        <taxon>Rhodobacterales</taxon>
        <taxon>Paracoccaceae</taxon>
        <taxon>Pseudophaeobacter</taxon>
    </lineage>
</organism>
<comment type="caution">
    <text evidence="4">The sequence shown here is derived from an EMBL/GenBank/DDBJ whole genome shotgun (WGS) entry which is preliminary data.</text>
</comment>
<evidence type="ECO:0000256" key="2">
    <source>
        <dbReference type="SAM" id="MobiDB-lite"/>
    </source>
</evidence>
<dbReference type="RefSeq" id="WP_348156250.1">
    <property type="nucleotide sequence ID" value="NZ_BAABWU010000030.1"/>
</dbReference>
<protein>
    <submittedName>
        <fullName evidence="4">Phage major capsid protein</fullName>
    </submittedName>
</protein>
<gene>
    <name evidence="4" type="ORF">NBRC116598_41680</name>
</gene>
<dbReference type="Gene3D" id="3.30.2320.10">
    <property type="entry name" value="hypothetical protein PF0899 domain"/>
    <property type="match status" value="1"/>
</dbReference>
<dbReference type="EMBL" id="BAABWU010000030">
    <property type="protein sequence ID" value="GAA6198723.1"/>
    <property type="molecule type" value="Genomic_DNA"/>
</dbReference>
<evidence type="ECO:0000259" key="3">
    <source>
        <dbReference type="Pfam" id="PF05065"/>
    </source>
</evidence>
<keyword evidence="5" id="KW-1185">Reference proteome</keyword>
<feature type="compositionally biased region" description="Basic and acidic residues" evidence="2">
    <location>
        <begin position="22"/>
        <end position="92"/>
    </location>
</feature>
<feature type="region of interest" description="Disordered" evidence="2">
    <location>
        <begin position="22"/>
        <end position="99"/>
    </location>
</feature>
<reference evidence="4 5" key="1">
    <citation type="submission" date="2024-04" db="EMBL/GenBank/DDBJ databases">
        <title>Draft genome sequence of Pseudophaeobacter arcticus NBRC 116598.</title>
        <authorList>
            <person name="Miyakawa T."/>
            <person name="Kusuya Y."/>
            <person name="Miura T."/>
        </authorList>
    </citation>
    <scope>NUCLEOTIDE SEQUENCE [LARGE SCALE GENOMIC DNA]</scope>
    <source>
        <strain evidence="4 5">SU-CL00105</strain>
    </source>
</reference>
<evidence type="ECO:0000313" key="5">
    <source>
        <dbReference type="Proteomes" id="UP001441944"/>
    </source>
</evidence>
<feature type="domain" description="Phage capsid-like C-terminal" evidence="3">
    <location>
        <begin position="145"/>
        <end position="423"/>
    </location>
</feature>
<dbReference type="NCBIfam" id="TIGR01554">
    <property type="entry name" value="major_cap_HK97"/>
    <property type="match status" value="1"/>
</dbReference>
<comment type="subcellular location">
    <subcellularLocation>
        <location evidence="1">Virion</location>
    </subcellularLocation>
</comment>
<evidence type="ECO:0000256" key="1">
    <source>
        <dbReference type="ARBA" id="ARBA00004328"/>
    </source>
</evidence>
<proteinExistence type="predicted"/>
<accession>A0ABQ0AS65</accession>
<evidence type="ECO:0000313" key="4">
    <source>
        <dbReference type="EMBL" id="GAA6198723.1"/>
    </source>
</evidence>
<dbReference type="Pfam" id="PF05065">
    <property type="entry name" value="Phage_capsid"/>
    <property type="match status" value="1"/>
</dbReference>